<comment type="caution">
    <text evidence="3">The sequence shown here is derived from an EMBL/GenBank/DDBJ whole genome shotgun (WGS) entry which is preliminary data.</text>
</comment>
<accession>A0A2G9Y7T6</accession>
<organism evidence="3 4">
    <name type="scientific">Candidatus Roizmanbacteria bacterium CG23_combo_of_CG06-09_8_20_14_all_35_49</name>
    <dbReference type="NCBI Taxonomy" id="1974863"/>
    <lineage>
        <taxon>Bacteria</taxon>
        <taxon>Candidatus Roizmaniibacteriota</taxon>
    </lineage>
</organism>
<feature type="chain" id="PRO_5013937053" description="DUF4190 domain-containing protein" evidence="2">
    <location>
        <begin position="24"/>
        <end position="192"/>
    </location>
</feature>
<evidence type="ECO:0000313" key="4">
    <source>
        <dbReference type="Proteomes" id="UP000231025"/>
    </source>
</evidence>
<keyword evidence="1" id="KW-1133">Transmembrane helix</keyword>
<name>A0A2G9Y7T6_9BACT</name>
<feature type="transmembrane region" description="Helical" evidence="1">
    <location>
        <begin position="120"/>
        <end position="138"/>
    </location>
</feature>
<feature type="transmembrane region" description="Helical" evidence="1">
    <location>
        <begin position="159"/>
        <end position="181"/>
    </location>
</feature>
<keyword evidence="1" id="KW-0472">Membrane</keyword>
<sequence>MKRFFLLFVVCYLFLVICPLVVAQAPTPSETPIGGDRYAACDLCGYCPPNTLPSSWEKCRQCLYPDASTDPSAQDTLKVDADTNQAISPYPGRQYTFLGCISTEAGFSQEGGVSSVTQKLLNIVFSIAGGIAFLYFLYGSFVIAASQSDPERLNYGKRVVWGAIIGLVFCLTSVLIVNFIAGQVLKIPGFGS</sequence>
<protein>
    <recommendedName>
        <fullName evidence="5">DUF4190 domain-containing protein</fullName>
    </recommendedName>
</protein>
<feature type="signal peptide" evidence="2">
    <location>
        <begin position="1"/>
        <end position="23"/>
    </location>
</feature>
<keyword evidence="2" id="KW-0732">Signal</keyword>
<evidence type="ECO:0008006" key="5">
    <source>
        <dbReference type="Google" id="ProtNLM"/>
    </source>
</evidence>
<gene>
    <name evidence="3" type="ORF">COX47_00495</name>
</gene>
<reference evidence="3 4" key="1">
    <citation type="submission" date="2017-09" db="EMBL/GenBank/DDBJ databases">
        <title>Depth-based differentiation of microbial function through sediment-hosted aquifers and enrichment of novel symbionts in the deep terrestrial subsurface.</title>
        <authorList>
            <person name="Probst A.J."/>
            <person name="Ladd B."/>
            <person name="Jarett J.K."/>
            <person name="Geller-Mcgrath D.E."/>
            <person name="Sieber C.M."/>
            <person name="Emerson J.B."/>
            <person name="Anantharaman K."/>
            <person name="Thomas B.C."/>
            <person name="Malmstrom R."/>
            <person name="Stieglmeier M."/>
            <person name="Klingl A."/>
            <person name="Woyke T."/>
            <person name="Ryan C.M."/>
            <person name="Banfield J.F."/>
        </authorList>
    </citation>
    <scope>NUCLEOTIDE SEQUENCE [LARGE SCALE GENOMIC DNA]</scope>
    <source>
        <strain evidence="3">CG23_combo_of_CG06-09_8_20_14_all_35_49</strain>
    </source>
</reference>
<proteinExistence type="predicted"/>
<dbReference type="InterPro" id="IPR043993">
    <property type="entry name" value="T4SS_pilin"/>
</dbReference>
<evidence type="ECO:0000256" key="1">
    <source>
        <dbReference type="SAM" id="Phobius"/>
    </source>
</evidence>
<evidence type="ECO:0000256" key="2">
    <source>
        <dbReference type="SAM" id="SignalP"/>
    </source>
</evidence>
<dbReference type="Pfam" id="PF18895">
    <property type="entry name" value="T4SS_pilin"/>
    <property type="match status" value="1"/>
</dbReference>
<dbReference type="EMBL" id="PCRE01000007">
    <property type="protein sequence ID" value="PIP15308.1"/>
    <property type="molecule type" value="Genomic_DNA"/>
</dbReference>
<keyword evidence="1" id="KW-0812">Transmembrane</keyword>
<evidence type="ECO:0000313" key="3">
    <source>
        <dbReference type="EMBL" id="PIP15308.1"/>
    </source>
</evidence>
<dbReference type="Proteomes" id="UP000231025">
    <property type="component" value="Unassembled WGS sequence"/>
</dbReference>
<dbReference type="AlphaFoldDB" id="A0A2G9Y7T6"/>